<dbReference type="CDD" id="cd16916">
    <property type="entry name" value="HATPase_CheA-like"/>
    <property type="match status" value="1"/>
</dbReference>
<dbReference type="SMART" id="SM01231">
    <property type="entry name" value="H-kinase_dim"/>
    <property type="match status" value="1"/>
</dbReference>
<feature type="coiled-coil region" evidence="12">
    <location>
        <begin position="12"/>
        <end position="39"/>
    </location>
</feature>
<dbReference type="Pfam" id="PF02518">
    <property type="entry name" value="HATPase_c"/>
    <property type="match status" value="1"/>
</dbReference>
<evidence type="ECO:0000256" key="14">
    <source>
        <dbReference type="SAM" id="Phobius"/>
    </source>
</evidence>
<dbReference type="InterPro" id="IPR036641">
    <property type="entry name" value="HPT_dom_sf"/>
</dbReference>
<dbReference type="InterPro" id="IPR036890">
    <property type="entry name" value="HATPase_C_sf"/>
</dbReference>
<dbReference type="InterPro" id="IPR037006">
    <property type="entry name" value="CheA-like_homodim_sf"/>
</dbReference>
<evidence type="ECO:0000256" key="8">
    <source>
        <dbReference type="ARBA" id="ARBA00022777"/>
    </source>
</evidence>
<dbReference type="PROSITE" id="PS50109">
    <property type="entry name" value="HIS_KIN"/>
    <property type="match status" value="1"/>
</dbReference>
<dbReference type="PROSITE" id="PS50851">
    <property type="entry name" value="CHEW"/>
    <property type="match status" value="1"/>
</dbReference>
<evidence type="ECO:0000259" key="17">
    <source>
        <dbReference type="PROSITE" id="PS50894"/>
    </source>
</evidence>
<keyword evidence="9" id="KW-0067">ATP-binding</keyword>
<dbReference type="SMART" id="SM00073">
    <property type="entry name" value="HPT"/>
    <property type="match status" value="1"/>
</dbReference>
<protein>
    <recommendedName>
        <fullName evidence="3">Chemotaxis protein CheA</fullName>
        <ecNumber evidence="2">2.7.13.3</ecNumber>
    </recommendedName>
</protein>
<dbReference type="InterPro" id="IPR003594">
    <property type="entry name" value="HATPase_dom"/>
</dbReference>
<dbReference type="PRINTS" id="PR00344">
    <property type="entry name" value="BCTRLSENSOR"/>
</dbReference>
<evidence type="ECO:0000259" key="15">
    <source>
        <dbReference type="PROSITE" id="PS50109"/>
    </source>
</evidence>
<feature type="domain" description="Histidine kinase" evidence="15">
    <location>
        <begin position="451"/>
        <end position="667"/>
    </location>
</feature>
<feature type="transmembrane region" description="Helical" evidence="14">
    <location>
        <begin position="771"/>
        <end position="793"/>
    </location>
</feature>
<accession>A0ABY8EKN4</accession>
<dbReference type="InterPro" id="IPR051315">
    <property type="entry name" value="Bact_Chemotaxis_CheA"/>
</dbReference>
<dbReference type="Gene3D" id="3.30.70.1110">
    <property type="entry name" value="Histidine kinase CheA-like, P2 response regulator-binding domain"/>
    <property type="match status" value="2"/>
</dbReference>
<keyword evidence="8" id="KW-0418">Kinase</keyword>
<evidence type="ECO:0000256" key="10">
    <source>
        <dbReference type="ARBA" id="ARBA00023012"/>
    </source>
</evidence>
<gene>
    <name evidence="18" type="ORF">P4S50_06380</name>
</gene>
<keyword evidence="6" id="KW-0808">Transferase</keyword>
<dbReference type="SUPFAM" id="SSF50341">
    <property type="entry name" value="CheW-like"/>
    <property type="match status" value="1"/>
</dbReference>
<dbReference type="InterPro" id="IPR004358">
    <property type="entry name" value="Sig_transdc_His_kin-like_C"/>
</dbReference>
<keyword evidence="12" id="KW-0175">Coiled coil</keyword>
<dbReference type="CDD" id="cd00088">
    <property type="entry name" value="HPT"/>
    <property type="match status" value="1"/>
</dbReference>
<dbReference type="RefSeq" id="WP_277733827.1">
    <property type="nucleotide sequence ID" value="NZ_CP120733.1"/>
</dbReference>
<feature type="compositionally biased region" description="Polar residues" evidence="13">
    <location>
        <begin position="400"/>
        <end position="410"/>
    </location>
</feature>
<sequence>MFDLEQYVDMFLDESKEHLDNLNQRLLDLENDDSNMEIVNEIFRIAHTLKGMSSTMGFTKMANLTHKMENVLDDIRSNKLNINTKIIDILFEGLDILEEFVKNIENEGSESDKSIEDILNRLEKIENIEDTQLDDVNIQNEEVEDGYSYINNLVTKAKASGLNAYDVKVTLDESCMLKAARAFLVFKSVEEDGEIIYSNPSAEDIEEENFANSFDITVITNVDKNILMDKIKNISEVNEVQITEIVNVEMNGIKNEGYQSNDSNVKNKEIEDGYNYINDVVNKAKATGLNAYDVKVSLDESCMLKAARAFLVFKSVEEDGEIIYSNPSVEDIEDENFSKSFDITVITNCDKNILIDRIKNISEVNEVQITEVVDIKENDNSEYQEKNVETNIKNKKEPKVSNTKSNNEIQSKQRKGKTGKTVRVDIDRLDNLMNLVSELIIVKTRLEDIDISSKTQNMNEAIEYLETITTSLHDAVTKVRMVPIERVFNRFPRMIRDLSKELNKEINLIMEGEETEVDRTVIDEIGDPLIHLLRNCIDHGIEMPEIRKSLNKNEVGTVKLSSYPDGNNVVIEVCDDGAGINVEKIKHKAIEKGVITKQQSLVMDDKDAANLIFSPGFSTADKISDISGRGVGLDVVKTKIEALGGIVELETQINMGTRFIIRLPLTLAIIQALLVMVGNEKYAIPLNNIKEITNIDRSNIRNVEGKDIVLYREQTLPLVDLGDVIGVQKENVEYSEESTVVVVKKGDKDLGIIVDQLIGQQEIVIKSLGKYLSGINFIAGATILGNGSVALIIDTNSLF</sequence>
<keyword evidence="4" id="KW-0145">Chemotaxis</keyword>
<dbReference type="SMART" id="SM00260">
    <property type="entry name" value="CheW"/>
    <property type="match status" value="1"/>
</dbReference>
<comment type="catalytic activity">
    <reaction evidence="1">
        <text>ATP + protein L-histidine = ADP + protein N-phospho-L-histidine.</text>
        <dbReference type="EC" id="2.7.13.3"/>
    </reaction>
</comment>
<dbReference type="CDD" id="cd00731">
    <property type="entry name" value="CheA_reg"/>
    <property type="match status" value="1"/>
</dbReference>
<dbReference type="SUPFAM" id="SSF47384">
    <property type="entry name" value="Homodimeric domain of signal transducing histidine kinase"/>
    <property type="match status" value="1"/>
</dbReference>
<dbReference type="EC" id="2.7.13.3" evidence="2"/>
<dbReference type="Pfam" id="PF01627">
    <property type="entry name" value="Hpt"/>
    <property type="match status" value="1"/>
</dbReference>
<feature type="transmembrane region" description="Helical" evidence="14">
    <location>
        <begin position="659"/>
        <end position="677"/>
    </location>
</feature>
<evidence type="ECO:0000256" key="13">
    <source>
        <dbReference type="SAM" id="MobiDB-lite"/>
    </source>
</evidence>
<dbReference type="InterPro" id="IPR008207">
    <property type="entry name" value="Sig_transdc_His_kin_Hpt_dom"/>
</dbReference>
<dbReference type="Proteomes" id="UP001222800">
    <property type="component" value="Chromosome"/>
</dbReference>
<reference evidence="18 19" key="1">
    <citation type="submission" date="2023-03" db="EMBL/GenBank/DDBJ databases">
        <title>Complete genome sequence of Tepidibacter sp. SWIR-1, isolated from a deep-sea hydrothermal vent.</title>
        <authorList>
            <person name="Li X."/>
        </authorList>
    </citation>
    <scope>NUCLEOTIDE SEQUENCE [LARGE SCALE GENOMIC DNA]</scope>
    <source>
        <strain evidence="18 19">SWIR-1</strain>
    </source>
</reference>
<dbReference type="SUPFAM" id="SSF47226">
    <property type="entry name" value="Histidine-containing phosphotransfer domain, HPT domain"/>
    <property type="match status" value="1"/>
</dbReference>
<dbReference type="Pfam" id="PF02895">
    <property type="entry name" value="H-kinase_dim"/>
    <property type="match status" value="1"/>
</dbReference>
<dbReference type="InterPro" id="IPR035891">
    <property type="entry name" value="CheY-binding_CheA"/>
</dbReference>
<keyword evidence="14" id="KW-0812">Transmembrane</keyword>
<dbReference type="InterPro" id="IPR037052">
    <property type="entry name" value="CheA-like_P2_sf"/>
</dbReference>
<keyword evidence="14" id="KW-1133">Transmembrane helix</keyword>
<name>A0ABY8EKN4_9FIRM</name>
<dbReference type="Pfam" id="PF01584">
    <property type="entry name" value="CheW"/>
    <property type="match status" value="1"/>
</dbReference>
<evidence type="ECO:0000256" key="4">
    <source>
        <dbReference type="ARBA" id="ARBA00022500"/>
    </source>
</evidence>
<evidence type="ECO:0000256" key="5">
    <source>
        <dbReference type="ARBA" id="ARBA00022553"/>
    </source>
</evidence>
<feature type="compositionally biased region" description="Basic and acidic residues" evidence="13">
    <location>
        <begin position="384"/>
        <end position="399"/>
    </location>
</feature>
<dbReference type="InterPro" id="IPR002545">
    <property type="entry name" value="CheW-lke_dom"/>
</dbReference>
<keyword evidence="10" id="KW-0902">Two-component regulatory system</keyword>
<dbReference type="InterPro" id="IPR005467">
    <property type="entry name" value="His_kinase_dom"/>
</dbReference>
<evidence type="ECO:0000256" key="2">
    <source>
        <dbReference type="ARBA" id="ARBA00012438"/>
    </source>
</evidence>
<dbReference type="Gene3D" id="1.20.120.160">
    <property type="entry name" value="HPT domain"/>
    <property type="match status" value="1"/>
</dbReference>
<organism evidence="18 19">
    <name type="scientific">Tepidibacter hydrothermalis</name>
    <dbReference type="NCBI Taxonomy" id="3036126"/>
    <lineage>
        <taxon>Bacteria</taxon>
        <taxon>Bacillati</taxon>
        <taxon>Bacillota</taxon>
        <taxon>Clostridia</taxon>
        <taxon>Peptostreptococcales</taxon>
        <taxon>Peptostreptococcaceae</taxon>
        <taxon>Tepidibacter</taxon>
    </lineage>
</organism>
<dbReference type="Pfam" id="PF07194">
    <property type="entry name" value="P2"/>
    <property type="match status" value="2"/>
</dbReference>
<dbReference type="Gene3D" id="1.10.287.560">
    <property type="entry name" value="Histidine kinase CheA-like, homodimeric domain"/>
    <property type="match status" value="1"/>
</dbReference>
<evidence type="ECO:0000256" key="1">
    <source>
        <dbReference type="ARBA" id="ARBA00000085"/>
    </source>
</evidence>
<dbReference type="PROSITE" id="PS50894">
    <property type="entry name" value="HPT"/>
    <property type="match status" value="1"/>
</dbReference>
<dbReference type="Gene3D" id="3.30.565.10">
    <property type="entry name" value="Histidine kinase-like ATPase, C-terminal domain"/>
    <property type="match status" value="1"/>
</dbReference>
<keyword evidence="7" id="KW-0547">Nucleotide-binding</keyword>
<feature type="domain" description="CheW-like" evidence="16">
    <location>
        <begin position="669"/>
        <end position="799"/>
    </location>
</feature>
<proteinExistence type="predicted"/>
<dbReference type="SMART" id="SM00387">
    <property type="entry name" value="HATPase_c"/>
    <property type="match status" value="1"/>
</dbReference>
<keyword evidence="14" id="KW-0472">Membrane</keyword>
<feature type="region of interest" description="Disordered" evidence="13">
    <location>
        <begin position="384"/>
        <end position="420"/>
    </location>
</feature>
<dbReference type="Gene3D" id="2.30.30.40">
    <property type="entry name" value="SH3 Domains"/>
    <property type="match status" value="1"/>
</dbReference>
<dbReference type="SUPFAM" id="SSF55874">
    <property type="entry name" value="ATPase domain of HSP90 chaperone/DNA topoisomerase II/histidine kinase"/>
    <property type="match status" value="1"/>
</dbReference>
<dbReference type="InterPro" id="IPR036061">
    <property type="entry name" value="CheW-like_dom_sf"/>
</dbReference>
<dbReference type="InterPro" id="IPR004105">
    <property type="entry name" value="CheA-like_dim"/>
</dbReference>
<evidence type="ECO:0000256" key="7">
    <source>
        <dbReference type="ARBA" id="ARBA00022741"/>
    </source>
</evidence>
<keyword evidence="5 11" id="KW-0597">Phosphoprotein</keyword>
<evidence type="ECO:0000259" key="16">
    <source>
        <dbReference type="PROSITE" id="PS50851"/>
    </source>
</evidence>
<dbReference type="EMBL" id="CP120733">
    <property type="protein sequence ID" value="WFD11698.1"/>
    <property type="molecule type" value="Genomic_DNA"/>
</dbReference>
<evidence type="ECO:0000313" key="18">
    <source>
        <dbReference type="EMBL" id="WFD11698.1"/>
    </source>
</evidence>
<dbReference type="SUPFAM" id="SSF55052">
    <property type="entry name" value="CheY-binding domain of CheA"/>
    <property type="match status" value="2"/>
</dbReference>
<evidence type="ECO:0000313" key="19">
    <source>
        <dbReference type="Proteomes" id="UP001222800"/>
    </source>
</evidence>
<dbReference type="PANTHER" id="PTHR43395:SF1">
    <property type="entry name" value="CHEMOTAXIS PROTEIN CHEA"/>
    <property type="match status" value="1"/>
</dbReference>
<evidence type="ECO:0000256" key="9">
    <source>
        <dbReference type="ARBA" id="ARBA00022840"/>
    </source>
</evidence>
<feature type="modified residue" description="Phosphohistidine" evidence="11">
    <location>
        <position position="47"/>
    </location>
</feature>
<evidence type="ECO:0000256" key="6">
    <source>
        <dbReference type="ARBA" id="ARBA00022679"/>
    </source>
</evidence>
<evidence type="ECO:0000256" key="3">
    <source>
        <dbReference type="ARBA" id="ARBA00021495"/>
    </source>
</evidence>
<dbReference type="InterPro" id="IPR036097">
    <property type="entry name" value="HisK_dim/P_sf"/>
</dbReference>
<keyword evidence="19" id="KW-1185">Reference proteome</keyword>
<evidence type="ECO:0000256" key="12">
    <source>
        <dbReference type="SAM" id="Coils"/>
    </source>
</evidence>
<feature type="domain" description="HPt" evidence="17">
    <location>
        <begin position="1"/>
        <end position="104"/>
    </location>
</feature>
<dbReference type="PANTHER" id="PTHR43395">
    <property type="entry name" value="SENSOR HISTIDINE KINASE CHEA"/>
    <property type="match status" value="1"/>
</dbReference>
<dbReference type="InterPro" id="IPR010808">
    <property type="entry name" value="CheA_P2-bd"/>
</dbReference>
<evidence type="ECO:0000256" key="11">
    <source>
        <dbReference type="PROSITE-ProRule" id="PRU00110"/>
    </source>
</evidence>